<dbReference type="SUPFAM" id="SSF53901">
    <property type="entry name" value="Thiolase-like"/>
    <property type="match status" value="1"/>
</dbReference>
<keyword evidence="7" id="KW-1185">Reference proteome</keyword>
<keyword evidence="2 4" id="KW-0808">Transferase</keyword>
<accession>A0A1I2J6G6</accession>
<dbReference type="FunFam" id="3.40.47.10:FF:000018">
    <property type="entry name" value="3-oxoacyl-[acyl-carrier-protein] synthase 2"/>
    <property type="match status" value="1"/>
</dbReference>
<dbReference type="STRING" id="380248.SAMN05216251_11620"/>
<dbReference type="InterPro" id="IPR016039">
    <property type="entry name" value="Thiolase-like"/>
</dbReference>
<dbReference type="PANTHER" id="PTHR11712:SF336">
    <property type="entry name" value="3-OXOACYL-[ACYL-CARRIER-PROTEIN] SYNTHASE, MITOCHONDRIAL"/>
    <property type="match status" value="1"/>
</dbReference>
<dbReference type="PANTHER" id="PTHR11712">
    <property type="entry name" value="POLYKETIDE SYNTHASE-RELATED"/>
    <property type="match status" value="1"/>
</dbReference>
<dbReference type="FunFam" id="3.40.47.10:FF:000029">
    <property type="entry name" value="3-oxoacyl-[acyl-carrier-protein] synthase 1"/>
    <property type="match status" value="1"/>
</dbReference>
<dbReference type="GO" id="GO:0004315">
    <property type="term" value="F:3-oxoacyl-[acyl-carrier-protein] synthase activity"/>
    <property type="evidence" value="ECO:0007669"/>
    <property type="project" value="InterPro"/>
</dbReference>
<dbReference type="SMART" id="SM00825">
    <property type="entry name" value="PKS_KS"/>
    <property type="match status" value="1"/>
</dbReference>
<protein>
    <submittedName>
        <fullName evidence="6">3-oxoacyl-[acyl-carrier-protein] synthase II</fullName>
    </submittedName>
</protein>
<dbReference type="InterPro" id="IPR020841">
    <property type="entry name" value="PKS_Beta-ketoAc_synthase_dom"/>
</dbReference>
<dbReference type="Pfam" id="PF00109">
    <property type="entry name" value="ketoacyl-synt"/>
    <property type="match status" value="1"/>
</dbReference>
<dbReference type="PROSITE" id="PS52004">
    <property type="entry name" value="KS3_2"/>
    <property type="match status" value="1"/>
</dbReference>
<dbReference type="InterPro" id="IPR014030">
    <property type="entry name" value="Ketoacyl_synth_N"/>
</dbReference>
<evidence type="ECO:0000256" key="4">
    <source>
        <dbReference type="RuleBase" id="RU003694"/>
    </source>
</evidence>
<comment type="similarity">
    <text evidence="1 4">Belongs to the thiolase-like superfamily. Beta-ketoacyl-ACP synthases family.</text>
</comment>
<reference evidence="6 7" key="1">
    <citation type="submission" date="2016-10" db="EMBL/GenBank/DDBJ databases">
        <authorList>
            <person name="de Groot N.N."/>
        </authorList>
    </citation>
    <scope>NUCLEOTIDE SEQUENCE [LARGE SCALE GENOMIC DNA]</scope>
    <source>
        <strain evidence="6 7">CGMCC 4.3510</strain>
    </source>
</reference>
<keyword evidence="3" id="KW-0012">Acyltransferase</keyword>
<dbReference type="AlphaFoldDB" id="A0A1I2J6G6"/>
<dbReference type="InterPro" id="IPR014031">
    <property type="entry name" value="Ketoacyl_synth_C"/>
</dbReference>
<dbReference type="Proteomes" id="UP000199323">
    <property type="component" value="Unassembled WGS sequence"/>
</dbReference>
<gene>
    <name evidence="6" type="ORF">SAMN05216251_11620</name>
</gene>
<dbReference type="EMBL" id="FONG01000016">
    <property type="protein sequence ID" value="SFF48827.1"/>
    <property type="molecule type" value="Genomic_DNA"/>
</dbReference>
<proteinExistence type="inferred from homology"/>
<feature type="domain" description="Ketosynthase family 3 (KS3)" evidence="5">
    <location>
        <begin position="2"/>
        <end position="416"/>
    </location>
</feature>
<dbReference type="GO" id="GO:0030497">
    <property type="term" value="P:fatty acid elongation"/>
    <property type="evidence" value="ECO:0007669"/>
    <property type="project" value="UniProtKB-ARBA"/>
</dbReference>
<dbReference type="InterPro" id="IPR000794">
    <property type="entry name" value="Beta-ketoacyl_synthase"/>
</dbReference>
<name>A0A1I2J6G6_9ACTN</name>
<dbReference type="CDD" id="cd00834">
    <property type="entry name" value="KAS_I_II"/>
    <property type="match status" value="1"/>
</dbReference>
<evidence type="ECO:0000313" key="6">
    <source>
        <dbReference type="EMBL" id="SFF48827.1"/>
    </source>
</evidence>
<evidence type="ECO:0000259" key="5">
    <source>
        <dbReference type="PROSITE" id="PS52004"/>
    </source>
</evidence>
<sequence>MGRRVVITGIGVVAPGGVGVKDFWSLLSDGRTATRGITFFDPTPFRSRVAAEVDFDPEALGLSPQEIRRMDRAAQFAVVTAAEALAGSGLETADLDPYRTGVTVGSAVGATMGLDQEYRVTSDGGRLDLNDHRYAVPHLYDFFVPSSFASEVAWSTGAEGPATVVSTGCTSGLDSVGYAAELIREGSVDVMIAGATDAPISPITVACFDAIKATTSRNDDPEHASRPFDNSRNGFVLGEGSAMFVLEEYEAAKARGAHIYCEIAGYATRSNAFHMTGLRPEGLEMAEAIRQALDEARMNPDEIDYVNAHGSGTKQNDRHETAAVKRTLGEHAYRTPMSSIKSMVGHSLGAIGSIEIAASALAIENNLVPPTANLHEPDPQCDLDYVPLKAREWTTDAVLSVGSGFGGFQSAMVLRRAS</sequence>
<evidence type="ECO:0000256" key="3">
    <source>
        <dbReference type="ARBA" id="ARBA00023315"/>
    </source>
</evidence>
<dbReference type="Gene3D" id="3.40.47.10">
    <property type="match status" value="2"/>
</dbReference>
<dbReference type="Pfam" id="PF02801">
    <property type="entry name" value="Ketoacyl-synt_C"/>
    <property type="match status" value="1"/>
</dbReference>
<dbReference type="RefSeq" id="WP_093715797.1">
    <property type="nucleotide sequence ID" value="NZ_FONG01000016.1"/>
</dbReference>
<evidence type="ECO:0000256" key="1">
    <source>
        <dbReference type="ARBA" id="ARBA00008467"/>
    </source>
</evidence>
<dbReference type="PROSITE" id="PS00606">
    <property type="entry name" value="KS3_1"/>
    <property type="match status" value="1"/>
</dbReference>
<dbReference type="InterPro" id="IPR018201">
    <property type="entry name" value="Ketoacyl_synth_AS"/>
</dbReference>
<dbReference type="GO" id="GO:0005829">
    <property type="term" value="C:cytosol"/>
    <property type="evidence" value="ECO:0007669"/>
    <property type="project" value="TreeGrafter"/>
</dbReference>
<evidence type="ECO:0000256" key="2">
    <source>
        <dbReference type="ARBA" id="ARBA00022679"/>
    </source>
</evidence>
<evidence type="ECO:0000313" key="7">
    <source>
        <dbReference type="Proteomes" id="UP000199323"/>
    </source>
</evidence>
<organism evidence="6 7">
    <name type="scientific">Actinacidiphila alni</name>
    <dbReference type="NCBI Taxonomy" id="380248"/>
    <lineage>
        <taxon>Bacteria</taxon>
        <taxon>Bacillati</taxon>
        <taxon>Actinomycetota</taxon>
        <taxon>Actinomycetes</taxon>
        <taxon>Kitasatosporales</taxon>
        <taxon>Streptomycetaceae</taxon>
        <taxon>Actinacidiphila</taxon>
    </lineage>
</organism>
<dbReference type="OrthoDB" id="9808669at2"/>
<dbReference type="NCBIfam" id="NF005589">
    <property type="entry name" value="PRK07314.1"/>
    <property type="match status" value="1"/>
</dbReference>